<sequence length="330" mass="36134">MDTSSKVEDEDRESHELMTDEDELKYQEEYEDYCEKKGLLKESFMASSLSINKFFQGPELDSITSKQFLGDKDTDKGVKTPMLSENQPNSNFLSTPSSQPSPRTDEALAYGTKGLAGSTLNRLWVALLDGKAGMPIRRAVWVEIYSGGTVLRIGGEQSADKSHSEPTNLLPTFAVFYHGVPQSDVIESTGDDTAGVNLSSAYCLSLRSTLVEELGPTTMRVVTHSGEGHSLLIEVPRPEDLPAWIRAFQRYPTHDPGGISRKSTSSERLLLRGGNLNTNQNTSINSCQDGSPVGNCYMGSLLSAELSPIVSRRRSLEPLSELSESAEESK</sequence>
<dbReference type="AlphaFoldDB" id="A0A3S4ZMF2"/>
<name>A0A3S4ZMF2_9PLAT</name>
<evidence type="ECO:0000313" key="2">
    <source>
        <dbReference type="EMBL" id="VEL07026.1"/>
    </source>
</evidence>
<evidence type="ECO:0000313" key="3">
    <source>
        <dbReference type="Proteomes" id="UP000784294"/>
    </source>
</evidence>
<dbReference type="EMBL" id="CAAALY010000866">
    <property type="protein sequence ID" value="VEL07026.1"/>
    <property type="molecule type" value="Genomic_DNA"/>
</dbReference>
<accession>A0A3S4ZMF2</accession>
<feature type="region of interest" description="Disordered" evidence="1">
    <location>
        <begin position="1"/>
        <end position="22"/>
    </location>
</feature>
<proteinExistence type="predicted"/>
<evidence type="ECO:0000256" key="1">
    <source>
        <dbReference type="SAM" id="MobiDB-lite"/>
    </source>
</evidence>
<comment type="caution">
    <text evidence="2">The sequence shown here is derived from an EMBL/GenBank/DDBJ whole genome shotgun (WGS) entry which is preliminary data.</text>
</comment>
<reference evidence="2" key="1">
    <citation type="submission" date="2018-11" db="EMBL/GenBank/DDBJ databases">
        <authorList>
            <consortium name="Pathogen Informatics"/>
        </authorList>
    </citation>
    <scope>NUCLEOTIDE SEQUENCE</scope>
</reference>
<feature type="compositionally biased region" description="Basic and acidic residues" evidence="1">
    <location>
        <begin position="69"/>
        <end position="78"/>
    </location>
</feature>
<organism evidence="2 3">
    <name type="scientific">Protopolystoma xenopodis</name>
    <dbReference type="NCBI Taxonomy" id="117903"/>
    <lineage>
        <taxon>Eukaryota</taxon>
        <taxon>Metazoa</taxon>
        <taxon>Spiralia</taxon>
        <taxon>Lophotrochozoa</taxon>
        <taxon>Platyhelminthes</taxon>
        <taxon>Monogenea</taxon>
        <taxon>Polyopisthocotylea</taxon>
        <taxon>Polystomatidea</taxon>
        <taxon>Polystomatidae</taxon>
        <taxon>Protopolystoma</taxon>
    </lineage>
</organism>
<protein>
    <submittedName>
        <fullName evidence="2">Uncharacterized protein</fullName>
    </submittedName>
</protein>
<keyword evidence="3" id="KW-1185">Reference proteome</keyword>
<gene>
    <name evidence="2" type="ORF">PXEA_LOCUS466</name>
</gene>
<feature type="compositionally biased region" description="Polar residues" evidence="1">
    <location>
        <begin position="83"/>
        <end position="102"/>
    </location>
</feature>
<feature type="region of interest" description="Disordered" evidence="1">
    <location>
        <begin position="68"/>
        <end position="105"/>
    </location>
</feature>
<dbReference type="Proteomes" id="UP000784294">
    <property type="component" value="Unassembled WGS sequence"/>
</dbReference>